<gene>
    <name evidence="1" type="ORF">HMPREF1862_01386</name>
</gene>
<dbReference type="EMBL" id="LSDN01000018">
    <property type="protein sequence ID" value="KXB80162.1"/>
    <property type="molecule type" value="Genomic_DNA"/>
</dbReference>
<sequence>MDDFLKLEFRITSLLDAMLAVGRAFPYGDKTKIEVGVSLERTENGYLPAVAVNVKNAEGESEDISAEKSRVASKAALLALAMENMGTMTLEGAKVELYPMPGVIKAFLEVETLGDRQKESLDDIISRWVFGKTYPGVY</sequence>
<comment type="caution">
    <text evidence="1">The sequence shown here is derived from an EMBL/GenBank/DDBJ whole genome shotgun (WGS) entry which is preliminary data.</text>
</comment>
<proteinExistence type="predicted"/>
<reference evidence="1 2" key="1">
    <citation type="submission" date="2016-01" db="EMBL/GenBank/DDBJ databases">
        <authorList>
            <person name="Mitreva M."/>
            <person name="Pepin K.H."/>
            <person name="Mihindukulasuriya K.A."/>
            <person name="Fulton R."/>
            <person name="Fronick C."/>
            <person name="O'Laughlin M."/>
            <person name="Miner T."/>
            <person name="Herter B."/>
            <person name="Rosa B.A."/>
            <person name="Cordes M."/>
            <person name="Tomlinson C."/>
            <person name="Wollam A."/>
            <person name="Palsikar V.B."/>
            <person name="Mardis E.R."/>
            <person name="Wilson R.K."/>
        </authorList>
    </citation>
    <scope>NUCLEOTIDE SEQUENCE [LARGE SCALE GENOMIC DNA]</scope>
    <source>
        <strain evidence="1 2">DNF00696</strain>
    </source>
</reference>
<dbReference type="Proteomes" id="UP000070572">
    <property type="component" value="Unassembled WGS sequence"/>
</dbReference>
<accession>A0AB34WYP7</accession>
<dbReference type="AlphaFoldDB" id="A0AB34WYP7"/>
<evidence type="ECO:0000313" key="2">
    <source>
        <dbReference type="Proteomes" id="UP000070572"/>
    </source>
</evidence>
<name>A0AB34WYP7_9ACTO</name>
<protein>
    <submittedName>
        <fullName evidence="1">Uncharacterized protein</fullName>
    </submittedName>
</protein>
<evidence type="ECO:0000313" key="1">
    <source>
        <dbReference type="EMBL" id="KXB80162.1"/>
    </source>
</evidence>
<dbReference type="RefSeq" id="WP_060920605.1">
    <property type="nucleotide sequence ID" value="NZ_KQ960684.1"/>
</dbReference>
<organism evidence="1 2">
    <name type="scientific">Varibaculum cambriense</name>
    <dbReference type="NCBI Taxonomy" id="184870"/>
    <lineage>
        <taxon>Bacteria</taxon>
        <taxon>Bacillati</taxon>
        <taxon>Actinomycetota</taxon>
        <taxon>Actinomycetes</taxon>
        <taxon>Actinomycetales</taxon>
        <taxon>Actinomycetaceae</taxon>
        <taxon>Varibaculum</taxon>
    </lineage>
</organism>